<dbReference type="Proteomes" id="UP000620559">
    <property type="component" value="Unassembled WGS sequence"/>
</dbReference>
<name>A0A8J7JSG0_9CYAN</name>
<feature type="transmembrane region" description="Helical" evidence="1">
    <location>
        <begin position="235"/>
        <end position="252"/>
    </location>
</feature>
<evidence type="ECO:0000256" key="1">
    <source>
        <dbReference type="SAM" id="Phobius"/>
    </source>
</evidence>
<comment type="caution">
    <text evidence="2">The sequence shown here is derived from an EMBL/GenBank/DDBJ whole genome shotgun (WGS) entry which is preliminary data.</text>
</comment>
<evidence type="ECO:0000313" key="2">
    <source>
        <dbReference type="EMBL" id="MBE9212504.1"/>
    </source>
</evidence>
<feature type="transmembrane region" description="Helical" evidence="1">
    <location>
        <begin position="53"/>
        <end position="76"/>
    </location>
</feature>
<protein>
    <submittedName>
        <fullName evidence="2">Uncharacterized protein</fullName>
    </submittedName>
</protein>
<keyword evidence="1" id="KW-1133">Transmembrane helix</keyword>
<dbReference type="RefSeq" id="WP_193918515.1">
    <property type="nucleotide sequence ID" value="NZ_JADEWL010000015.1"/>
</dbReference>
<reference evidence="2" key="1">
    <citation type="submission" date="2020-10" db="EMBL/GenBank/DDBJ databases">
        <authorList>
            <person name="Castelo-Branco R."/>
            <person name="Eusebio N."/>
            <person name="Adriana R."/>
            <person name="Vieira A."/>
            <person name="Brugerolle De Fraissinette N."/>
            <person name="Rezende De Castro R."/>
            <person name="Schneider M.P."/>
            <person name="Vasconcelos V."/>
            <person name="Leao P.N."/>
        </authorList>
    </citation>
    <scope>NUCLEOTIDE SEQUENCE</scope>
    <source>
        <strain evidence="2">LEGE 06105</strain>
    </source>
</reference>
<sequence length="371" mass="41488">MKRMRLPLWIPYPNAWLSALMLSVLMSTFLAIVRRYIDSLYNLSKLSNTPEKLSVIVILILILPIPAIALFHHLFLSRLVSSIPGQKTSSASGFVPGLISWWESLYSWLVIVLSTLIAILISTPFLPLFQLNYTKLIATYTDNPSNLRFLFAAVWIISAAILYQIAYLFKARLVSDDSDSDIEDEINSLKTKVKQSEIQNQEVISTTVVSSSDTTKNSSDGSNVAVKERKSSKTFLNIFVISLVGAWLYMFFTLPDVQQSISSGNFAEQIQKRISTETKVVNTQISKISPQSNSFDEALNLANSAAQLQEFASSPEDWNTVLGKWKAALTLMETVPPESANFIVAEQKIGEYKKRLDKAEKKAVKSVNSEQ</sequence>
<dbReference type="EMBL" id="JADEWL010000015">
    <property type="protein sequence ID" value="MBE9212504.1"/>
    <property type="molecule type" value="Genomic_DNA"/>
</dbReference>
<accession>A0A8J7JSG0</accession>
<proteinExistence type="predicted"/>
<evidence type="ECO:0000313" key="3">
    <source>
        <dbReference type="Proteomes" id="UP000620559"/>
    </source>
</evidence>
<feature type="transmembrane region" description="Helical" evidence="1">
    <location>
        <begin position="149"/>
        <end position="169"/>
    </location>
</feature>
<keyword evidence="1" id="KW-0472">Membrane</keyword>
<dbReference type="AlphaFoldDB" id="A0A8J7JSG0"/>
<feature type="transmembrane region" description="Helical" evidence="1">
    <location>
        <begin position="12"/>
        <end position="33"/>
    </location>
</feature>
<keyword evidence="3" id="KW-1185">Reference proteome</keyword>
<gene>
    <name evidence="2" type="ORF">IQ247_07215</name>
</gene>
<feature type="transmembrane region" description="Helical" evidence="1">
    <location>
        <begin position="105"/>
        <end position="129"/>
    </location>
</feature>
<organism evidence="2 3">
    <name type="scientific">Plectonema cf. radiosum LEGE 06105</name>
    <dbReference type="NCBI Taxonomy" id="945769"/>
    <lineage>
        <taxon>Bacteria</taxon>
        <taxon>Bacillati</taxon>
        <taxon>Cyanobacteriota</taxon>
        <taxon>Cyanophyceae</taxon>
        <taxon>Oscillatoriophycideae</taxon>
        <taxon>Oscillatoriales</taxon>
        <taxon>Microcoleaceae</taxon>
        <taxon>Plectonema</taxon>
    </lineage>
</organism>
<keyword evidence="1" id="KW-0812">Transmembrane</keyword>